<dbReference type="SMART" id="SM00471">
    <property type="entry name" value="HDc"/>
    <property type="match status" value="1"/>
</dbReference>
<feature type="transmembrane region" description="Helical" evidence="1">
    <location>
        <begin position="299"/>
        <end position="319"/>
    </location>
</feature>
<dbReference type="SUPFAM" id="SSF109604">
    <property type="entry name" value="HD-domain/PDEase-like"/>
    <property type="match status" value="1"/>
</dbReference>
<dbReference type="PANTHER" id="PTHR36442:SF1">
    <property type="entry name" value="CYCLIC-DI-AMP PHOSPHODIESTERASE PGPH"/>
    <property type="match status" value="1"/>
</dbReference>
<keyword evidence="4" id="KW-1185">Reference proteome</keyword>
<dbReference type="Pfam" id="PF07697">
    <property type="entry name" value="7TMR-HDED"/>
    <property type="match status" value="1"/>
</dbReference>
<dbReference type="Gene3D" id="1.10.3210.10">
    <property type="entry name" value="Hypothetical protein af1432"/>
    <property type="match status" value="1"/>
</dbReference>
<proteinExistence type="predicted"/>
<dbReference type="InterPro" id="IPR006675">
    <property type="entry name" value="HDIG_dom"/>
</dbReference>
<dbReference type="Proteomes" id="UP001595812">
    <property type="component" value="Unassembled WGS sequence"/>
</dbReference>
<feature type="transmembrane region" description="Helical" evidence="1">
    <location>
        <begin position="267"/>
        <end position="287"/>
    </location>
</feature>
<feature type="transmembrane region" description="Helical" evidence="1">
    <location>
        <begin position="346"/>
        <end position="362"/>
    </location>
</feature>
<dbReference type="NCBIfam" id="TIGR00277">
    <property type="entry name" value="HDIG"/>
    <property type="match status" value="1"/>
</dbReference>
<dbReference type="InterPro" id="IPR011621">
    <property type="entry name" value="Metal-dep_PHydrolase_7TM_intra"/>
</dbReference>
<feature type="transmembrane region" description="Helical" evidence="1">
    <location>
        <begin position="368"/>
        <end position="387"/>
    </location>
</feature>
<dbReference type="PROSITE" id="PS51831">
    <property type="entry name" value="HD"/>
    <property type="match status" value="1"/>
</dbReference>
<feature type="transmembrane region" description="Helical" evidence="1">
    <location>
        <begin position="392"/>
        <end position="414"/>
    </location>
</feature>
<organism evidence="3 4">
    <name type="scientific">Winogradskyella maritima</name>
    <dbReference type="NCBI Taxonomy" id="1517766"/>
    <lineage>
        <taxon>Bacteria</taxon>
        <taxon>Pseudomonadati</taxon>
        <taxon>Bacteroidota</taxon>
        <taxon>Flavobacteriia</taxon>
        <taxon>Flavobacteriales</taxon>
        <taxon>Flavobacteriaceae</taxon>
        <taxon>Winogradskyella</taxon>
    </lineage>
</organism>
<evidence type="ECO:0000313" key="4">
    <source>
        <dbReference type="Proteomes" id="UP001595812"/>
    </source>
</evidence>
<feature type="domain" description="HD" evidence="2">
    <location>
        <begin position="479"/>
        <end position="595"/>
    </location>
</feature>
<dbReference type="InterPro" id="IPR052722">
    <property type="entry name" value="PgpH_phosphodiesterase"/>
</dbReference>
<dbReference type="InterPro" id="IPR006674">
    <property type="entry name" value="HD_domain"/>
</dbReference>
<feature type="transmembrane region" description="Helical" evidence="1">
    <location>
        <begin position="14"/>
        <end position="32"/>
    </location>
</feature>
<comment type="caution">
    <text evidence="3">The sequence shown here is derived from an EMBL/GenBank/DDBJ whole genome shotgun (WGS) entry which is preliminary data.</text>
</comment>
<dbReference type="Pfam" id="PF01966">
    <property type="entry name" value="HD"/>
    <property type="match status" value="1"/>
</dbReference>
<accession>A0ABV8AN48</accession>
<gene>
    <name evidence="3" type="ORF">ACFOSX_13035</name>
</gene>
<dbReference type="RefSeq" id="WP_386101947.1">
    <property type="nucleotide sequence ID" value="NZ_JBHSAT010000022.1"/>
</dbReference>
<dbReference type="InterPro" id="IPR011624">
    <property type="entry name" value="Metal-dep_PHydrolase_7TM_extra"/>
</dbReference>
<reference evidence="4" key="1">
    <citation type="journal article" date="2019" name="Int. J. Syst. Evol. Microbiol.">
        <title>The Global Catalogue of Microorganisms (GCM) 10K type strain sequencing project: providing services to taxonomists for standard genome sequencing and annotation.</title>
        <authorList>
            <consortium name="The Broad Institute Genomics Platform"/>
            <consortium name="The Broad Institute Genome Sequencing Center for Infectious Disease"/>
            <person name="Wu L."/>
            <person name="Ma J."/>
        </authorList>
    </citation>
    <scope>NUCLEOTIDE SEQUENCE [LARGE SCALE GENOMIC DNA]</scope>
    <source>
        <strain evidence="4">CECT 8979</strain>
    </source>
</reference>
<evidence type="ECO:0000259" key="2">
    <source>
        <dbReference type="PROSITE" id="PS51831"/>
    </source>
</evidence>
<protein>
    <submittedName>
        <fullName evidence="3">HD family phosphohydrolase</fullName>
    </submittedName>
</protein>
<sequence length="683" mass="78220">MKELINKWYRNHSLIYKILLFLGTTLFIVYLFPKTGKFRYSFEKGKPWQSEDLLSPFDFAIKKSEEEIKAQKEQLAQNSELYFTLNSSVEDNVLDQYLDVFNQRYSDQSDALNDSEKLYRAGRSVLRNLYDKGVLNTSFNYTEDRLVIITEDNKQIRKTVFGDLYEQDEISPLLKKALNEQNLSTYNDEMLSLFFDVLNPNLAFNETLTNKVLNEKLESVSATRGSVSRGTLIISKGQVVEDDQFDILSSLKSEYESQVWNSANYNWVLLAYTLLVALALLMLLLFLQKYRNEVFKNNTKVTFIFFNMVLMILVSVIVINYNSKYIYVVPLCIMPLVLKAFFDARLGLFAHVLTVLLLGFIVPNPFEYMFLQIIAGIVTILTISELYKRANLFISVGQITFIYIIAYFAFFVIHEGQITTLKWENFGLFVLCGLATLFVQPLIYIYEKIFGLVSDVSLLELSDTNTKLLKELSNKAPGTFHHSLNVANLAEASANEIGANAMLVRVGALYHDIGKMKNPTYFTENQSTGINPHDELSPEESANVIINHVINGIEIAKKNNLPDRVIDFIRTHHGTSLVYYFYKKSKELDDTVDVTNFSYPGPMPFSKETAILMMCDSVEAASKSLKSPTSSKINDFVETIIDKQMETGQFLNANITFKEIQSIKKVLKLKLANIYHLRIEYPE</sequence>
<dbReference type="PANTHER" id="PTHR36442">
    <property type="entry name" value="CYCLIC-DI-AMP PHOSPHODIESTERASE PGPH"/>
    <property type="match status" value="1"/>
</dbReference>
<name>A0ABV8AN48_9FLAO</name>
<evidence type="ECO:0000256" key="1">
    <source>
        <dbReference type="SAM" id="Phobius"/>
    </source>
</evidence>
<keyword evidence="1" id="KW-0812">Transmembrane</keyword>
<keyword evidence="1" id="KW-1133">Transmembrane helix</keyword>
<dbReference type="EMBL" id="JBHSAT010000022">
    <property type="protein sequence ID" value="MFC3878157.1"/>
    <property type="molecule type" value="Genomic_DNA"/>
</dbReference>
<dbReference type="Pfam" id="PF07698">
    <property type="entry name" value="7TM-7TMR_HD"/>
    <property type="match status" value="1"/>
</dbReference>
<dbReference type="CDD" id="cd00077">
    <property type="entry name" value="HDc"/>
    <property type="match status" value="1"/>
</dbReference>
<feature type="transmembrane region" description="Helical" evidence="1">
    <location>
        <begin position="426"/>
        <end position="446"/>
    </location>
</feature>
<dbReference type="InterPro" id="IPR003607">
    <property type="entry name" value="HD/PDEase_dom"/>
</dbReference>
<keyword evidence="1" id="KW-0472">Membrane</keyword>
<evidence type="ECO:0000313" key="3">
    <source>
        <dbReference type="EMBL" id="MFC3878157.1"/>
    </source>
</evidence>